<reference evidence="2 3" key="1">
    <citation type="submission" date="2019-06" db="EMBL/GenBank/DDBJ databases">
        <authorList>
            <person name="Meng X."/>
        </authorList>
    </citation>
    <scope>NUCLEOTIDE SEQUENCE [LARGE SCALE GENOMIC DNA]</scope>
    <source>
        <strain evidence="2 3">M625</strain>
    </source>
</reference>
<gene>
    <name evidence="2" type="ORF">FHK87_08675</name>
</gene>
<dbReference type="GO" id="GO:0004175">
    <property type="term" value="F:endopeptidase activity"/>
    <property type="evidence" value="ECO:0007669"/>
    <property type="project" value="TreeGrafter"/>
</dbReference>
<dbReference type="PANTHER" id="PTHR32060:SF30">
    <property type="entry name" value="CARBOXY-TERMINAL PROCESSING PROTEASE CTPA"/>
    <property type="match status" value="1"/>
</dbReference>
<dbReference type="GO" id="GO:0008236">
    <property type="term" value="F:serine-type peptidase activity"/>
    <property type="evidence" value="ECO:0007669"/>
    <property type="project" value="InterPro"/>
</dbReference>
<dbReference type="InterPro" id="IPR005151">
    <property type="entry name" value="Tail-specific_protease"/>
</dbReference>
<dbReference type="SMART" id="SM00245">
    <property type="entry name" value="TSPc"/>
    <property type="match status" value="1"/>
</dbReference>
<name>A0A504JLX4_9FLAO</name>
<dbReference type="RefSeq" id="WP_140592281.1">
    <property type="nucleotide sequence ID" value="NZ_VFWZ01000002.1"/>
</dbReference>
<dbReference type="Proteomes" id="UP000315540">
    <property type="component" value="Unassembled WGS sequence"/>
</dbReference>
<dbReference type="Pfam" id="PF03572">
    <property type="entry name" value="Peptidase_S41"/>
    <property type="match status" value="1"/>
</dbReference>
<sequence length="454" mass="52051">MRLFLIVIFVTNIMLGQMPNNITNVDKIYGLSKFWQEVNYNFVFLDKIDKQQWEENYKKAIIEVQQTKDDYEYYRVLQKFCALLKDGHTNVYFPEEIQKNVFTTYFGEYRIVLTNFGGKAIVTRVNLSKKEEIPIGSEIIKVNGLATQDYIDTFVKPYIASSTDYIVEDRSVSTLLKSPIGTTFNITLQLPNGTTKELTLTHSETKEKEIYPPIQKRALITSKWLKNNILYLALNSFQDDKINNLFEEKLPEVYKAKGLIIDIRQNGGGSTKIGLDILKYLTKDSILYGSKSFTRSHIPTFKAWGKWTKAEDTTGNSIAKRNFLAYKDQYYYEFPYQPDTIKLKKKRIAIPTAILTSHKTASAAEDFLIYADQQKHITKIGETTFGSTGQPFIFNLPGGGKARVCTKKDTYPDGREFIGYGIKPDIEVKTSLEQYINNEDPVVEKALEVLIKGK</sequence>
<dbReference type="Gene3D" id="3.30.750.44">
    <property type="match status" value="1"/>
</dbReference>
<dbReference type="SUPFAM" id="SSF52096">
    <property type="entry name" value="ClpP/crotonase"/>
    <property type="match status" value="1"/>
</dbReference>
<dbReference type="EMBL" id="VFWZ01000002">
    <property type="protein sequence ID" value="TPN87641.1"/>
    <property type="molecule type" value="Genomic_DNA"/>
</dbReference>
<evidence type="ECO:0000259" key="1">
    <source>
        <dbReference type="SMART" id="SM00245"/>
    </source>
</evidence>
<evidence type="ECO:0000313" key="3">
    <source>
        <dbReference type="Proteomes" id="UP000315540"/>
    </source>
</evidence>
<evidence type="ECO:0000313" key="2">
    <source>
        <dbReference type="EMBL" id="TPN87641.1"/>
    </source>
</evidence>
<accession>A0A504JLX4</accession>
<proteinExistence type="predicted"/>
<protein>
    <submittedName>
        <fullName evidence="2">Peptidase S41</fullName>
    </submittedName>
</protein>
<dbReference type="GO" id="GO:0007165">
    <property type="term" value="P:signal transduction"/>
    <property type="evidence" value="ECO:0007669"/>
    <property type="project" value="TreeGrafter"/>
</dbReference>
<keyword evidence="3" id="KW-1185">Reference proteome</keyword>
<dbReference type="AlphaFoldDB" id="A0A504JLX4"/>
<dbReference type="InterPro" id="IPR029045">
    <property type="entry name" value="ClpP/crotonase-like_dom_sf"/>
</dbReference>
<comment type="caution">
    <text evidence="2">The sequence shown here is derived from an EMBL/GenBank/DDBJ whole genome shotgun (WGS) entry which is preliminary data.</text>
</comment>
<dbReference type="GO" id="GO:0030288">
    <property type="term" value="C:outer membrane-bounded periplasmic space"/>
    <property type="evidence" value="ECO:0007669"/>
    <property type="project" value="TreeGrafter"/>
</dbReference>
<dbReference type="OrthoDB" id="5480566at2"/>
<dbReference type="GO" id="GO:0006508">
    <property type="term" value="P:proteolysis"/>
    <property type="evidence" value="ECO:0007669"/>
    <property type="project" value="InterPro"/>
</dbReference>
<dbReference type="PANTHER" id="PTHR32060">
    <property type="entry name" value="TAIL-SPECIFIC PROTEASE"/>
    <property type="match status" value="1"/>
</dbReference>
<organism evidence="2 3">
    <name type="scientific">Aquimarina algicola</name>
    <dbReference type="NCBI Taxonomy" id="2589995"/>
    <lineage>
        <taxon>Bacteria</taxon>
        <taxon>Pseudomonadati</taxon>
        <taxon>Bacteroidota</taxon>
        <taxon>Flavobacteriia</taxon>
        <taxon>Flavobacteriales</taxon>
        <taxon>Flavobacteriaceae</taxon>
        <taxon>Aquimarina</taxon>
    </lineage>
</organism>
<dbReference type="Gene3D" id="3.90.226.10">
    <property type="entry name" value="2-enoyl-CoA Hydratase, Chain A, domain 1"/>
    <property type="match status" value="1"/>
</dbReference>
<feature type="domain" description="Tail specific protease" evidence="1">
    <location>
        <begin position="203"/>
        <end position="429"/>
    </location>
</feature>